<proteinExistence type="predicted"/>
<sequence>MNSVCISSCIDDARDTRVPVRTTYVNLYKWPESDAEFVRSVRRGGGVPTARVVDSISCRQMYLRSYTFSREDDDDKSKSAKVLPSATQTSCLGRFKEAASFRKGNKEESDVIVEMSKPGRRREKRRVRKKKKKKREQACSVMFRFFRRLLSCAATVDVVDPN</sequence>
<accession>A0A397XXV1</accession>
<reference evidence="1 2" key="1">
    <citation type="submission" date="2018-06" db="EMBL/GenBank/DDBJ databases">
        <title>WGS assembly of Brassica rapa FPsc.</title>
        <authorList>
            <person name="Bowman J."/>
            <person name="Kohchi T."/>
            <person name="Yamato K."/>
            <person name="Jenkins J."/>
            <person name="Shu S."/>
            <person name="Ishizaki K."/>
            <person name="Yamaoka S."/>
            <person name="Nishihama R."/>
            <person name="Nakamura Y."/>
            <person name="Berger F."/>
            <person name="Adam C."/>
            <person name="Aki S."/>
            <person name="Althoff F."/>
            <person name="Araki T."/>
            <person name="Arteaga-Vazquez M."/>
            <person name="Balasubrmanian S."/>
            <person name="Bauer D."/>
            <person name="Boehm C."/>
            <person name="Briginshaw L."/>
            <person name="Caballero-Perez J."/>
            <person name="Catarino B."/>
            <person name="Chen F."/>
            <person name="Chiyoda S."/>
            <person name="Chovatia M."/>
            <person name="Davies K."/>
            <person name="Delmans M."/>
            <person name="Demura T."/>
            <person name="Dierschke T."/>
            <person name="Dolan L."/>
            <person name="Dorantes-Acosta A."/>
            <person name="Eklund D."/>
            <person name="Florent S."/>
            <person name="Flores-Sandoval E."/>
            <person name="Fujiyama A."/>
            <person name="Fukuzawa H."/>
            <person name="Galik B."/>
            <person name="Grimanelli D."/>
            <person name="Grimwood J."/>
            <person name="Grossniklaus U."/>
            <person name="Hamada T."/>
            <person name="Haseloff J."/>
            <person name="Hetherington A."/>
            <person name="Higo A."/>
            <person name="Hirakawa Y."/>
            <person name="Hundley H."/>
            <person name="Ikeda Y."/>
            <person name="Inoue K."/>
            <person name="Inoue S."/>
            <person name="Ishida S."/>
            <person name="Jia Q."/>
            <person name="Kakita M."/>
            <person name="Kanazawa T."/>
            <person name="Kawai Y."/>
            <person name="Kawashima T."/>
            <person name="Kennedy M."/>
            <person name="Kinose K."/>
            <person name="Kinoshita T."/>
            <person name="Kohara Y."/>
            <person name="Koide E."/>
            <person name="Komatsu K."/>
            <person name="Kopischke S."/>
            <person name="Kubo M."/>
            <person name="Kyozuka J."/>
            <person name="Lagercrantz U."/>
            <person name="Lin S."/>
            <person name="Lindquist E."/>
            <person name="Lipzen A."/>
            <person name="Lu C."/>
            <person name="Luna E."/>
            <person name="Martienssen R."/>
            <person name="Minamino N."/>
            <person name="Mizutani M."/>
            <person name="Mizutani M."/>
            <person name="Mochizuki N."/>
            <person name="Monte I."/>
            <person name="Mosher R."/>
            <person name="Nagasaki H."/>
            <person name="Nakagami H."/>
            <person name="Naramoto S."/>
            <person name="Nishitani K."/>
            <person name="Ohtani M."/>
            <person name="Okamoto T."/>
            <person name="Okumura M."/>
            <person name="Phillips J."/>
            <person name="Pollak B."/>
            <person name="Reinders A."/>
            <person name="Roevekamp M."/>
            <person name="Sano R."/>
            <person name="Sawa S."/>
            <person name="Schmid M."/>
            <person name="Shirakawa M."/>
            <person name="Solano R."/>
            <person name="Spunde A."/>
            <person name="Suetsugu N."/>
            <person name="Sugano S."/>
            <person name="Sugiyama A."/>
            <person name="Sun R."/>
            <person name="Suzuki Y."/>
            <person name="Takenaka M."/>
            <person name="Takezawa D."/>
            <person name="Tomogane H."/>
            <person name="Tsuzuki M."/>
            <person name="Ueda T."/>
            <person name="Umeda M."/>
            <person name="Ward J."/>
            <person name="Watanabe Y."/>
            <person name="Yazaki K."/>
            <person name="Yokoyama R."/>
            <person name="Yoshitake Y."/>
            <person name="Yotsui I."/>
            <person name="Zachgo S."/>
            <person name="Schmutz J."/>
        </authorList>
    </citation>
    <scope>NUCLEOTIDE SEQUENCE [LARGE SCALE GENOMIC DNA]</scope>
    <source>
        <strain evidence="2">cv. B-3</strain>
    </source>
</reference>
<dbReference type="PANTHER" id="PTHR35304">
    <property type="entry name" value="OS05G0120300 PROTEIN-RELATED"/>
    <property type="match status" value="1"/>
</dbReference>
<dbReference type="AlphaFoldDB" id="A0A397XXV1"/>
<organism evidence="1 2">
    <name type="scientific">Brassica campestris</name>
    <name type="common">Field mustard</name>
    <dbReference type="NCBI Taxonomy" id="3711"/>
    <lineage>
        <taxon>Eukaryota</taxon>
        <taxon>Viridiplantae</taxon>
        <taxon>Streptophyta</taxon>
        <taxon>Embryophyta</taxon>
        <taxon>Tracheophyta</taxon>
        <taxon>Spermatophyta</taxon>
        <taxon>Magnoliopsida</taxon>
        <taxon>eudicotyledons</taxon>
        <taxon>Gunneridae</taxon>
        <taxon>Pentapetalae</taxon>
        <taxon>rosids</taxon>
        <taxon>malvids</taxon>
        <taxon>Brassicales</taxon>
        <taxon>Brassicaceae</taxon>
        <taxon>Brassiceae</taxon>
        <taxon>Brassica</taxon>
    </lineage>
</organism>
<evidence type="ECO:0000313" key="2">
    <source>
        <dbReference type="Proteomes" id="UP000264353"/>
    </source>
</evidence>
<dbReference type="Proteomes" id="UP000264353">
    <property type="component" value="Chromosome A10"/>
</dbReference>
<dbReference type="PANTHER" id="PTHR35304:SF15">
    <property type="entry name" value="(RAPE) HYPOTHETICAL PROTEIN"/>
    <property type="match status" value="1"/>
</dbReference>
<protein>
    <submittedName>
        <fullName evidence="1">Uncharacterized protein</fullName>
    </submittedName>
</protein>
<evidence type="ECO:0000313" key="1">
    <source>
        <dbReference type="EMBL" id="RID43026.1"/>
    </source>
</evidence>
<dbReference type="EMBL" id="CM010637">
    <property type="protein sequence ID" value="RID43026.1"/>
    <property type="molecule type" value="Genomic_DNA"/>
</dbReference>
<name>A0A397XXV1_BRACM</name>
<gene>
    <name evidence="1" type="ORF">BRARA_J02864</name>
</gene>